<dbReference type="Gene3D" id="2.60.40.10">
    <property type="entry name" value="Immunoglobulins"/>
    <property type="match status" value="1"/>
</dbReference>
<dbReference type="AlphaFoldDB" id="A0A0G1ZH55"/>
<proteinExistence type="predicted"/>
<comment type="caution">
    <text evidence="1">The sequence shown here is derived from an EMBL/GenBank/DDBJ whole genome shotgun (WGS) entry which is preliminary data.</text>
</comment>
<organism evidence="1 2">
    <name type="scientific">Candidatus Kaiserbacteria bacterium GW2011_GWA1_50_28</name>
    <dbReference type="NCBI Taxonomy" id="1618668"/>
    <lineage>
        <taxon>Bacteria</taxon>
        <taxon>Candidatus Kaiseribacteriota</taxon>
    </lineage>
</organism>
<dbReference type="InterPro" id="IPR013783">
    <property type="entry name" value="Ig-like_fold"/>
</dbReference>
<dbReference type="PATRIC" id="fig|1618668.3.peg.46"/>
<sequence>MEKRVAGFIIAPLWREFMDYAFEKYPPATFTPPAPESDIAALPPVLRGEWNSNPSEGTHEILYWLDKNNPRGGRAANPASDLQFANWEYPVAVWAGERPIYALPGGLSPGGGSDDFVVLMPFPNISLSGTAAIPVSVAYPDNTGVSRVSYFLNGQEVGSSVTPPFYHSFSTTARGTVTFQVIFETASGLVERTIRFTIQ</sequence>
<evidence type="ECO:0000313" key="2">
    <source>
        <dbReference type="Proteomes" id="UP000034057"/>
    </source>
</evidence>
<accession>A0A0G1ZH55</accession>
<protein>
    <submittedName>
        <fullName evidence="1">Uncharacterized protein</fullName>
    </submittedName>
</protein>
<dbReference type="Pfam" id="PF17957">
    <property type="entry name" value="Big_7"/>
    <property type="match status" value="1"/>
</dbReference>
<reference evidence="1 2" key="1">
    <citation type="journal article" date="2015" name="Nature">
        <title>rRNA introns, odd ribosomes, and small enigmatic genomes across a large radiation of phyla.</title>
        <authorList>
            <person name="Brown C.T."/>
            <person name="Hug L.A."/>
            <person name="Thomas B.C."/>
            <person name="Sharon I."/>
            <person name="Castelle C.J."/>
            <person name="Singh A."/>
            <person name="Wilkins M.J."/>
            <person name="Williams K.H."/>
            <person name="Banfield J.F."/>
        </authorList>
    </citation>
    <scope>NUCLEOTIDE SEQUENCE [LARGE SCALE GENOMIC DNA]</scope>
</reference>
<dbReference type="Proteomes" id="UP000034057">
    <property type="component" value="Unassembled WGS sequence"/>
</dbReference>
<evidence type="ECO:0000313" key="1">
    <source>
        <dbReference type="EMBL" id="KKW18614.1"/>
    </source>
</evidence>
<name>A0A0G1ZH55_9BACT</name>
<dbReference type="EMBL" id="LCQO01000002">
    <property type="protein sequence ID" value="KKW18614.1"/>
    <property type="molecule type" value="Genomic_DNA"/>
</dbReference>
<gene>
    <name evidence="1" type="ORF">UY59_C0002G0009</name>
</gene>